<dbReference type="GeneID" id="36573570"/>
<accession>A0A2T3BG52</accession>
<sequence>MPLDGPYQCRWWWIVPETKSTSIVVGTLSIYTLPSTSYSTGFQHGAVGGVVKGKQGPGKECPVMMTGSFHRMQTAPYHYGHLRKDFCREERDLRSIVSIQCQKNCSVIPESQPSQTPGPSTRPAGCSSKRALLGIEVYRRVSSSLSSSTLQALPLPGISLYVSVAEHGKHLSWSWIIVDTSGWLEGDRTVTPSHANGCQTPHLSYLVPDCRASVCQSHKWDSGERLL</sequence>
<dbReference type="EMBL" id="KZ679006">
    <property type="protein sequence ID" value="PSS28354.1"/>
    <property type="molecule type" value="Genomic_DNA"/>
</dbReference>
<proteinExistence type="predicted"/>
<evidence type="ECO:0000313" key="2">
    <source>
        <dbReference type="Proteomes" id="UP000241818"/>
    </source>
</evidence>
<dbReference type="RefSeq" id="XP_024725879.1">
    <property type="nucleotide sequence ID" value="XM_024865489.1"/>
</dbReference>
<dbReference type="AlphaFoldDB" id="A0A2T3BG52"/>
<gene>
    <name evidence="1" type="ORF">M430DRAFT_269777</name>
</gene>
<keyword evidence="2" id="KW-1185">Reference proteome</keyword>
<protein>
    <submittedName>
        <fullName evidence="1">Uncharacterized protein</fullName>
    </submittedName>
</protein>
<evidence type="ECO:0000313" key="1">
    <source>
        <dbReference type="EMBL" id="PSS28354.1"/>
    </source>
</evidence>
<name>A0A2T3BG52_AMORE</name>
<reference evidence="1 2" key="1">
    <citation type="journal article" date="2018" name="New Phytol.">
        <title>Comparative genomics and transcriptomics depict ericoid mycorrhizal fungi as versatile saprotrophs and plant mutualists.</title>
        <authorList>
            <person name="Martino E."/>
            <person name="Morin E."/>
            <person name="Grelet G.A."/>
            <person name="Kuo A."/>
            <person name="Kohler A."/>
            <person name="Daghino S."/>
            <person name="Barry K.W."/>
            <person name="Cichocki N."/>
            <person name="Clum A."/>
            <person name="Dockter R.B."/>
            <person name="Hainaut M."/>
            <person name="Kuo R.C."/>
            <person name="LaButti K."/>
            <person name="Lindahl B.D."/>
            <person name="Lindquist E.A."/>
            <person name="Lipzen A."/>
            <person name="Khouja H.R."/>
            <person name="Magnuson J."/>
            <person name="Murat C."/>
            <person name="Ohm R.A."/>
            <person name="Singer S.W."/>
            <person name="Spatafora J.W."/>
            <person name="Wang M."/>
            <person name="Veneault-Fourrey C."/>
            <person name="Henrissat B."/>
            <person name="Grigoriev I.V."/>
            <person name="Martin F.M."/>
            <person name="Perotto S."/>
        </authorList>
    </citation>
    <scope>NUCLEOTIDE SEQUENCE [LARGE SCALE GENOMIC DNA]</scope>
    <source>
        <strain evidence="1 2">ATCC 22711</strain>
    </source>
</reference>
<organism evidence="1 2">
    <name type="scientific">Amorphotheca resinae ATCC 22711</name>
    <dbReference type="NCBI Taxonomy" id="857342"/>
    <lineage>
        <taxon>Eukaryota</taxon>
        <taxon>Fungi</taxon>
        <taxon>Dikarya</taxon>
        <taxon>Ascomycota</taxon>
        <taxon>Pezizomycotina</taxon>
        <taxon>Leotiomycetes</taxon>
        <taxon>Helotiales</taxon>
        <taxon>Amorphothecaceae</taxon>
        <taxon>Amorphotheca</taxon>
    </lineage>
</organism>
<dbReference type="Proteomes" id="UP000241818">
    <property type="component" value="Unassembled WGS sequence"/>
</dbReference>
<dbReference type="InParanoid" id="A0A2T3BG52"/>